<evidence type="ECO:0000313" key="2">
    <source>
        <dbReference type="Proteomes" id="UP001501725"/>
    </source>
</evidence>
<dbReference type="PROSITE" id="PS51257">
    <property type="entry name" value="PROKAR_LIPOPROTEIN"/>
    <property type="match status" value="1"/>
</dbReference>
<name>A0ABP8G721_9BACT</name>
<accession>A0ABP8G721</accession>
<dbReference type="EMBL" id="BAABGY010000001">
    <property type="protein sequence ID" value="GAA4318615.1"/>
    <property type="molecule type" value="Genomic_DNA"/>
</dbReference>
<comment type="caution">
    <text evidence="1">The sequence shown here is derived from an EMBL/GenBank/DDBJ whole genome shotgun (WGS) entry which is preliminary data.</text>
</comment>
<proteinExistence type="predicted"/>
<keyword evidence="2" id="KW-1185">Reference proteome</keyword>
<organism evidence="1 2">
    <name type="scientific">Flaviaesturariibacter amylovorans</name>
    <dbReference type="NCBI Taxonomy" id="1084520"/>
    <lineage>
        <taxon>Bacteria</taxon>
        <taxon>Pseudomonadati</taxon>
        <taxon>Bacteroidota</taxon>
        <taxon>Chitinophagia</taxon>
        <taxon>Chitinophagales</taxon>
        <taxon>Chitinophagaceae</taxon>
        <taxon>Flaviaestuariibacter</taxon>
    </lineage>
</organism>
<reference evidence="2" key="1">
    <citation type="journal article" date="2019" name="Int. J. Syst. Evol. Microbiol.">
        <title>The Global Catalogue of Microorganisms (GCM) 10K type strain sequencing project: providing services to taxonomists for standard genome sequencing and annotation.</title>
        <authorList>
            <consortium name="The Broad Institute Genomics Platform"/>
            <consortium name="The Broad Institute Genome Sequencing Center for Infectious Disease"/>
            <person name="Wu L."/>
            <person name="Ma J."/>
        </authorList>
    </citation>
    <scope>NUCLEOTIDE SEQUENCE [LARGE SCALE GENOMIC DNA]</scope>
    <source>
        <strain evidence="2">JCM 17919</strain>
    </source>
</reference>
<gene>
    <name evidence="1" type="ORF">GCM10023184_02950</name>
</gene>
<dbReference type="Proteomes" id="UP001501725">
    <property type="component" value="Unassembled WGS sequence"/>
</dbReference>
<evidence type="ECO:0000313" key="1">
    <source>
        <dbReference type="EMBL" id="GAA4318615.1"/>
    </source>
</evidence>
<evidence type="ECO:0008006" key="3">
    <source>
        <dbReference type="Google" id="ProtNLM"/>
    </source>
</evidence>
<dbReference type="RefSeq" id="WP_345252817.1">
    <property type="nucleotide sequence ID" value="NZ_BAABGY010000001.1"/>
</dbReference>
<sequence>MKSFHSSTYRLPLLAAGGLLLLLSACKKEKSASELSPQEEQTIAFTSARSDAQSHGTFDDIFDNILGVNSEVGFGNTGVFGRPGSGPGVDSIPPCVQLTVVRLSQQGPFPVRISIDFGSGCTGRDGRTRSGRIVTDYSGRLLDSGSVAISTFENYRIDSIRIQGVQRVRNLGGPGRRFSVEVHDARITRANGDYVLWNGNRVITQTEGQLTPNLAIDDVFTVTGAASGQTRNSGLIHTWTSTIELPLRKRFTCRWFSAGTVRSSRSGLAGNSPWVGLLHYGQGQCDNLASFTVNNSTYQISLP</sequence>
<protein>
    <recommendedName>
        <fullName evidence="3">DUF5689 domain-containing protein</fullName>
    </recommendedName>
</protein>